<dbReference type="EMBL" id="ML210245">
    <property type="protein sequence ID" value="TFK22241.1"/>
    <property type="molecule type" value="Genomic_DNA"/>
</dbReference>
<sequence length="394" mass="44835">MVFQTMPLLPAEIRLQITRFSANDDRTLAILARVERGLQNEAEKLLYHTVFVSKTPRALACLEAMVKSPRKAAMVRCARIEPSGCVNKEISFESTCAVLRQMHQLAHLDVEWNVEHEKLAPRDCLCRETFDRVIFSGSFRLKTLSYEGHYTDPSRIVFRHGPTLKTLGLYGSMDDDLLYGLHRLTTPKDEYACILKPLRPFLIQDPAHAPTIIFNVMPNSSWMDGGDASLELLPGVYPDQLENLCGAVKDHINAGHLFKTLPSRPTSEDINAISLYWIEPPLTAQYRLIAEEVRKHFPKVDTLRIHLQPALNGSIAYDEIRDAFSTIQDLESIAIDGWIHHIHQTQAYLGMSKEQEQRGAQEWREVFPKLSRVQFFGGGQWERGTDGEWKAPSE</sequence>
<gene>
    <name evidence="1" type="ORF">FA15DRAFT_671700</name>
</gene>
<organism evidence="1 2">
    <name type="scientific">Coprinopsis marcescibilis</name>
    <name type="common">Agaric fungus</name>
    <name type="synonym">Psathyrella marcescibilis</name>
    <dbReference type="NCBI Taxonomy" id="230819"/>
    <lineage>
        <taxon>Eukaryota</taxon>
        <taxon>Fungi</taxon>
        <taxon>Dikarya</taxon>
        <taxon>Basidiomycota</taxon>
        <taxon>Agaricomycotina</taxon>
        <taxon>Agaricomycetes</taxon>
        <taxon>Agaricomycetidae</taxon>
        <taxon>Agaricales</taxon>
        <taxon>Agaricineae</taxon>
        <taxon>Psathyrellaceae</taxon>
        <taxon>Coprinopsis</taxon>
    </lineage>
</organism>
<keyword evidence="2" id="KW-1185">Reference proteome</keyword>
<accession>A0A5C3KNZ5</accession>
<evidence type="ECO:0000313" key="1">
    <source>
        <dbReference type="EMBL" id="TFK22241.1"/>
    </source>
</evidence>
<dbReference type="AlphaFoldDB" id="A0A5C3KNZ5"/>
<reference evidence="1 2" key="1">
    <citation type="journal article" date="2019" name="Nat. Ecol. Evol.">
        <title>Megaphylogeny resolves global patterns of mushroom evolution.</title>
        <authorList>
            <person name="Varga T."/>
            <person name="Krizsan K."/>
            <person name="Foldi C."/>
            <person name="Dima B."/>
            <person name="Sanchez-Garcia M."/>
            <person name="Sanchez-Ramirez S."/>
            <person name="Szollosi G.J."/>
            <person name="Szarkandi J.G."/>
            <person name="Papp V."/>
            <person name="Albert L."/>
            <person name="Andreopoulos W."/>
            <person name="Angelini C."/>
            <person name="Antonin V."/>
            <person name="Barry K.W."/>
            <person name="Bougher N.L."/>
            <person name="Buchanan P."/>
            <person name="Buyck B."/>
            <person name="Bense V."/>
            <person name="Catcheside P."/>
            <person name="Chovatia M."/>
            <person name="Cooper J."/>
            <person name="Damon W."/>
            <person name="Desjardin D."/>
            <person name="Finy P."/>
            <person name="Geml J."/>
            <person name="Haridas S."/>
            <person name="Hughes K."/>
            <person name="Justo A."/>
            <person name="Karasinski D."/>
            <person name="Kautmanova I."/>
            <person name="Kiss B."/>
            <person name="Kocsube S."/>
            <person name="Kotiranta H."/>
            <person name="LaButti K.M."/>
            <person name="Lechner B.E."/>
            <person name="Liimatainen K."/>
            <person name="Lipzen A."/>
            <person name="Lukacs Z."/>
            <person name="Mihaltcheva S."/>
            <person name="Morgado L.N."/>
            <person name="Niskanen T."/>
            <person name="Noordeloos M.E."/>
            <person name="Ohm R.A."/>
            <person name="Ortiz-Santana B."/>
            <person name="Ovrebo C."/>
            <person name="Racz N."/>
            <person name="Riley R."/>
            <person name="Savchenko A."/>
            <person name="Shiryaev A."/>
            <person name="Soop K."/>
            <person name="Spirin V."/>
            <person name="Szebenyi C."/>
            <person name="Tomsovsky M."/>
            <person name="Tulloss R.E."/>
            <person name="Uehling J."/>
            <person name="Grigoriev I.V."/>
            <person name="Vagvolgyi C."/>
            <person name="Papp T."/>
            <person name="Martin F.M."/>
            <person name="Miettinen O."/>
            <person name="Hibbett D.S."/>
            <person name="Nagy L.G."/>
        </authorList>
    </citation>
    <scope>NUCLEOTIDE SEQUENCE [LARGE SCALE GENOMIC DNA]</scope>
    <source>
        <strain evidence="1 2">CBS 121175</strain>
    </source>
</reference>
<dbReference type="Proteomes" id="UP000307440">
    <property type="component" value="Unassembled WGS sequence"/>
</dbReference>
<evidence type="ECO:0000313" key="2">
    <source>
        <dbReference type="Proteomes" id="UP000307440"/>
    </source>
</evidence>
<dbReference type="OrthoDB" id="3188866at2759"/>
<name>A0A5C3KNZ5_COPMA</name>
<proteinExistence type="predicted"/>
<protein>
    <submittedName>
        <fullName evidence="1">Uncharacterized protein</fullName>
    </submittedName>
</protein>